<evidence type="ECO:0000313" key="3">
    <source>
        <dbReference type="Proteomes" id="UP001306592"/>
    </source>
</evidence>
<organism evidence="2 3">
    <name type="scientific">Erwinia aphidicola</name>
    <dbReference type="NCBI Taxonomy" id="68334"/>
    <lineage>
        <taxon>Bacteria</taxon>
        <taxon>Pseudomonadati</taxon>
        <taxon>Pseudomonadota</taxon>
        <taxon>Gammaproteobacteria</taxon>
        <taxon>Enterobacterales</taxon>
        <taxon>Erwiniaceae</taxon>
        <taxon>Erwinia</taxon>
    </lineage>
</organism>
<evidence type="ECO:0000313" key="2">
    <source>
        <dbReference type="EMBL" id="MEI2684255.1"/>
    </source>
</evidence>
<name>A0ABU8DL70_ERWAP</name>
<feature type="coiled-coil region" evidence="1">
    <location>
        <begin position="105"/>
        <end position="146"/>
    </location>
</feature>
<reference evidence="2 3" key="1">
    <citation type="submission" date="2024-02" db="EMBL/GenBank/DDBJ databases">
        <title>First report Erwinia aphidicola in onion in Chile.</title>
        <authorList>
            <person name="Valenzuela M."/>
            <person name="Pena M."/>
            <person name="Dutta B."/>
        </authorList>
    </citation>
    <scope>NUCLEOTIDE SEQUENCE [LARGE SCALE GENOMIC DNA]</scope>
    <source>
        <strain evidence="2 3">QCJ3A</strain>
    </source>
</reference>
<evidence type="ECO:0000256" key="1">
    <source>
        <dbReference type="SAM" id="Coils"/>
    </source>
</evidence>
<evidence type="ECO:0008006" key="4">
    <source>
        <dbReference type="Google" id="ProtNLM"/>
    </source>
</evidence>
<protein>
    <recommendedName>
        <fullName evidence="4">Restriction alleviation protein Lar</fullName>
    </recommendedName>
</protein>
<comment type="caution">
    <text evidence="2">The sequence shown here is derived from an EMBL/GenBank/DDBJ whole genome shotgun (WGS) entry which is preliminary data.</text>
</comment>
<dbReference type="RefSeq" id="WP_336203888.1">
    <property type="nucleotide sequence ID" value="NZ_JBANEI010000023.1"/>
</dbReference>
<proteinExistence type="predicted"/>
<keyword evidence="1" id="KW-0175">Coiled coil</keyword>
<keyword evidence="3" id="KW-1185">Reference proteome</keyword>
<dbReference type="Proteomes" id="UP001306592">
    <property type="component" value="Unassembled WGS sequence"/>
</dbReference>
<dbReference type="EMBL" id="JBANEI010000023">
    <property type="protein sequence ID" value="MEI2684255.1"/>
    <property type="molecule type" value="Genomic_DNA"/>
</dbReference>
<sequence length="339" mass="38347">MNTQQLKERYAAPEIPKCRVCGGELTVQRAGGGPTVWGCSGMVDDPTGERNWIYAEGRSFADEHYERSRWSDYRQGGDADVIELIERLEAAEKLAEFRSNSINSIDKLVADRDKRIAELEAAERERDELRAEQAEHDEQIARMESKFSLAKRALDSKTARCEKAETELRRRDAAAGEPVDNPVLGYADSYRRMASRGVENVPIWSVITDLERNIAPLYTGAPPAVLSPEKITEIMQDAWNEFCDDTGCYPDDFEYQNEKLFFDAGRWAMLVAERISSLGAQQQKVVALPDHKFRECVNGLLEEAIAYAGTQQLRARLSSRLSNFVKTQRATGVKWEVKK</sequence>
<gene>
    <name evidence="2" type="ORF">V8N49_21690</name>
</gene>
<accession>A0ABU8DL70</accession>